<dbReference type="RefSeq" id="WP_003778818.1">
    <property type="nucleotide sequence ID" value="NZ_JH992961.1"/>
</dbReference>
<evidence type="ECO:0000313" key="6">
    <source>
        <dbReference type="Proteomes" id="UP000009875"/>
    </source>
</evidence>
<dbReference type="InterPro" id="IPR051782">
    <property type="entry name" value="ABC_Transporter_VariousFunc"/>
</dbReference>
<dbReference type="EMBL" id="AGXA01000027">
    <property type="protein sequence ID" value="EKU93042.1"/>
    <property type="molecule type" value="Genomic_DNA"/>
</dbReference>
<protein>
    <recommendedName>
        <fullName evidence="4">ABC transporter domain-containing protein</fullName>
    </recommendedName>
</protein>
<keyword evidence="2" id="KW-0547">Nucleotide-binding</keyword>
<evidence type="ECO:0000256" key="2">
    <source>
        <dbReference type="ARBA" id="ARBA00022741"/>
    </source>
</evidence>
<keyword evidence="1" id="KW-0813">Transport</keyword>
<dbReference type="GO" id="GO:0005524">
    <property type="term" value="F:ATP binding"/>
    <property type="evidence" value="ECO:0007669"/>
    <property type="project" value="UniProtKB-KW"/>
</dbReference>
<dbReference type="PANTHER" id="PTHR42939">
    <property type="entry name" value="ABC TRANSPORTER ATP-BINDING PROTEIN ALBC-RELATED"/>
    <property type="match status" value="1"/>
</dbReference>
<evidence type="ECO:0000256" key="3">
    <source>
        <dbReference type="ARBA" id="ARBA00022840"/>
    </source>
</evidence>
<reference evidence="5 6" key="1">
    <citation type="submission" date="2012-09" db="EMBL/GenBank/DDBJ databases">
        <title>The Genome Sequence of Alloiococcus otitis ATCC 51267.</title>
        <authorList>
            <consortium name="The Broad Institute Genome Sequencing Platform"/>
            <person name="Earl A."/>
            <person name="Ward D."/>
            <person name="Feldgarden M."/>
            <person name="Gevers D."/>
            <person name="Huys G."/>
            <person name="Walker B."/>
            <person name="Young S.K."/>
            <person name="Zeng Q."/>
            <person name="Gargeya S."/>
            <person name="Fitzgerald M."/>
            <person name="Haas B."/>
            <person name="Abouelleil A."/>
            <person name="Alvarado L."/>
            <person name="Arachchi H.M."/>
            <person name="Berlin A.M."/>
            <person name="Chapman S.B."/>
            <person name="Goldberg J."/>
            <person name="Griggs A."/>
            <person name="Gujja S."/>
            <person name="Hansen M."/>
            <person name="Howarth C."/>
            <person name="Imamovic A."/>
            <person name="Larimer J."/>
            <person name="McCowen C."/>
            <person name="Montmayeur A."/>
            <person name="Murphy C."/>
            <person name="Neiman D."/>
            <person name="Pearson M."/>
            <person name="Priest M."/>
            <person name="Roberts A."/>
            <person name="Saif S."/>
            <person name="Shea T."/>
            <person name="Sisk P."/>
            <person name="Sykes S."/>
            <person name="Wortman J."/>
            <person name="Nusbaum C."/>
            <person name="Birren B."/>
        </authorList>
    </citation>
    <scope>NUCLEOTIDE SEQUENCE [LARGE SCALE GENOMIC DNA]</scope>
    <source>
        <strain evidence="5 6">ATCC 51267</strain>
    </source>
</reference>
<organism evidence="5 6">
    <name type="scientific">Alloiococcus otitis ATCC 51267</name>
    <dbReference type="NCBI Taxonomy" id="883081"/>
    <lineage>
        <taxon>Bacteria</taxon>
        <taxon>Bacillati</taxon>
        <taxon>Bacillota</taxon>
        <taxon>Bacilli</taxon>
        <taxon>Lactobacillales</taxon>
        <taxon>Carnobacteriaceae</taxon>
        <taxon>Alloiococcus</taxon>
    </lineage>
</organism>
<dbReference type="Proteomes" id="UP000009875">
    <property type="component" value="Unassembled WGS sequence"/>
</dbReference>
<gene>
    <name evidence="5" type="ORF">HMPREF9698_01238</name>
</gene>
<proteinExistence type="predicted"/>
<dbReference type="eggNOG" id="COG4586">
    <property type="taxonomic scope" value="Bacteria"/>
</dbReference>
<dbReference type="HOGENOM" id="CLU_2115839_0_0_9"/>
<evidence type="ECO:0000259" key="4">
    <source>
        <dbReference type="Pfam" id="PF00005"/>
    </source>
</evidence>
<dbReference type="InterPro" id="IPR003439">
    <property type="entry name" value="ABC_transporter-like_ATP-bd"/>
</dbReference>
<dbReference type="Pfam" id="PF00005">
    <property type="entry name" value="ABC_tran"/>
    <property type="match status" value="1"/>
</dbReference>
<dbReference type="GO" id="GO:0016887">
    <property type="term" value="F:ATP hydrolysis activity"/>
    <property type="evidence" value="ECO:0007669"/>
    <property type="project" value="InterPro"/>
</dbReference>
<dbReference type="Gene3D" id="3.40.50.300">
    <property type="entry name" value="P-loop containing nucleotide triphosphate hydrolases"/>
    <property type="match status" value="1"/>
</dbReference>
<accession>K9EQ45</accession>
<evidence type="ECO:0000256" key="1">
    <source>
        <dbReference type="ARBA" id="ARBA00022448"/>
    </source>
</evidence>
<name>K9EQ45_9LACT</name>
<evidence type="ECO:0000313" key="5">
    <source>
        <dbReference type="EMBL" id="EKU93042.1"/>
    </source>
</evidence>
<keyword evidence="3" id="KW-0067">ATP-binding</keyword>
<dbReference type="AlphaFoldDB" id="K9EQ45"/>
<dbReference type="STRING" id="883081.HMPREF9698_01238"/>
<keyword evidence="6" id="KW-1185">Reference proteome</keyword>
<comment type="caution">
    <text evidence="5">The sequence shown here is derived from an EMBL/GenBank/DDBJ whole genome shotgun (WGS) entry which is preliminary data.</text>
</comment>
<feature type="domain" description="ABC transporter" evidence="4">
    <location>
        <begin position="18"/>
        <end position="61"/>
    </location>
</feature>
<dbReference type="SUPFAM" id="SSF52540">
    <property type="entry name" value="P-loop containing nucleoside triphosphate hydrolases"/>
    <property type="match status" value="1"/>
</dbReference>
<dbReference type="PANTHER" id="PTHR42939:SF1">
    <property type="entry name" value="ABC TRANSPORTER ATP-BINDING PROTEIN ALBC-RELATED"/>
    <property type="match status" value="1"/>
</dbReference>
<dbReference type="InterPro" id="IPR027417">
    <property type="entry name" value="P-loop_NTPase"/>
</dbReference>
<sequence>MVTIKDFWKREVKKIIAIKNISLHVEEGEILSLIEPNGAGKTSLIKVMTGILEPTSGPITWLLPILTAINSPVLLVQGNDSTAFLIWLVNINRPASGLVGYLWKKGLQQYASAN</sequence>